<dbReference type="PANTHER" id="PTHR10877:SF150">
    <property type="entry name" value="REJ DOMAIN-CONTAINING PROTEIN"/>
    <property type="match status" value="1"/>
</dbReference>
<evidence type="ECO:0000259" key="2">
    <source>
        <dbReference type="PROSITE" id="PS50095"/>
    </source>
</evidence>
<evidence type="ECO:0000313" key="5">
    <source>
        <dbReference type="Proteomes" id="UP000663881"/>
    </source>
</evidence>
<reference evidence="4" key="1">
    <citation type="submission" date="2021-02" db="EMBL/GenBank/DDBJ databases">
        <authorList>
            <person name="Nowell W R."/>
        </authorList>
    </citation>
    <scope>NUCLEOTIDE SEQUENCE</scope>
</reference>
<evidence type="ECO:0000256" key="1">
    <source>
        <dbReference type="PROSITE-ProRule" id="PRU00152"/>
    </source>
</evidence>
<name>A0A819GU59_9BILA</name>
<dbReference type="Proteomes" id="UP000663881">
    <property type="component" value="Unassembled WGS sequence"/>
</dbReference>
<protein>
    <recommendedName>
        <fullName evidence="2">PLAT domain-containing protein</fullName>
    </recommendedName>
</protein>
<dbReference type="InterPro" id="IPR001024">
    <property type="entry name" value="PLAT/LH2_dom"/>
</dbReference>
<dbReference type="GO" id="GO:0016020">
    <property type="term" value="C:membrane"/>
    <property type="evidence" value="ECO:0007669"/>
    <property type="project" value="TreeGrafter"/>
</dbReference>
<dbReference type="InterPro" id="IPR036392">
    <property type="entry name" value="PLAT/LH2_dom_sf"/>
</dbReference>
<dbReference type="GO" id="GO:0050982">
    <property type="term" value="P:detection of mechanical stimulus"/>
    <property type="evidence" value="ECO:0007669"/>
    <property type="project" value="TreeGrafter"/>
</dbReference>
<dbReference type="FunFam" id="2.60.60.20:FF:000022">
    <property type="entry name" value="Uncharacterized protein"/>
    <property type="match status" value="1"/>
</dbReference>
<evidence type="ECO:0000313" key="3">
    <source>
        <dbReference type="EMBL" id="CAF1148738.1"/>
    </source>
</evidence>
<dbReference type="InterPro" id="IPR051223">
    <property type="entry name" value="Polycystin"/>
</dbReference>
<comment type="caution">
    <text evidence="1">Lacks conserved residue(s) required for the propagation of feature annotation.</text>
</comment>
<dbReference type="Gene3D" id="2.60.60.20">
    <property type="entry name" value="PLAT/LH2 domain"/>
    <property type="match status" value="1"/>
</dbReference>
<accession>A0A819GU59</accession>
<dbReference type="AlphaFoldDB" id="A0A819GU59"/>
<organism evidence="4 5">
    <name type="scientific">Adineta steineri</name>
    <dbReference type="NCBI Taxonomy" id="433720"/>
    <lineage>
        <taxon>Eukaryota</taxon>
        <taxon>Metazoa</taxon>
        <taxon>Spiralia</taxon>
        <taxon>Gnathifera</taxon>
        <taxon>Rotifera</taxon>
        <taxon>Eurotatoria</taxon>
        <taxon>Bdelloidea</taxon>
        <taxon>Adinetida</taxon>
        <taxon>Adinetidae</taxon>
        <taxon>Adineta</taxon>
    </lineage>
</organism>
<dbReference type="SUPFAM" id="SSF49723">
    <property type="entry name" value="Lipase/lipooxygenase domain (PLAT/LH2 domain)"/>
    <property type="match status" value="1"/>
</dbReference>
<dbReference type="Pfam" id="PF01477">
    <property type="entry name" value="PLAT"/>
    <property type="match status" value="1"/>
</dbReference>
<feature type="domain" description="PLAT" evidence="2">
    <location>
        <begin position="31"/>
        <end position="150"/>
    </location>
</feature>
<dbReference type="PANTHER" id="PTHR10877">
    <property type="entry name" value="POLYCYSTIN FAMILY MEMBER"/>
    <property type="match status" value="1"/>
</dbReference>
<proteinExistence type="predicted"/>
<dbReference type="SMART" id="SM00308">
    <property type="entry name" value="LH2"/>
    <property type="match status" value="1"/>
</dbReference>
<dbReference type="OrthoDB" id="10039908at2759"/>
<evidence type="ECO:0000313" key="4">
    <source>
        <dbReference type="EMBL" id="CAF3889313.1"/>
    </source>
</evidence>
<dbReference type="EMBL" id="CAJNON010000258">
    <property type="protein sequence ID" value="CAF1148738.1"/>
    <property type="molecule type" value="Genomic_DNA"/>
</dbReference>
<dbReference type="PROSITE" id="PS50095">
    <property type="entry name" value="PLAT"/>
    <property type="match status" value="1"/>
</dbReference>
<dbReference type="EMBL" id="CAJOAY010001812">
    <property type="protein sequence ID" value="CAF3889313.1"/>
    <property type="molecule type" value="Genomic_DNA"/>
</dbReference>
<gene>
    <name evidence="4" type="ORF">OKA104_LOCUS23570</name>
    <name evidence="3" type="ORF">VCS650_LOCUS22687</name>
</gene>
<dbReference type="Proteomes" id="UP000663891">
    <property type="component" value="Unassembled WGS sequence"/>
</dbReference>
<sequence>MDFIYARYKDKKDLEKLGVTLLSDNYSSDQYFYQILVFTGHRTNAGTNSKVHFILAGEEDQTAVRTFSDPHRKILQRGEIDAFIIAVLKSLELLNYMRIWHDNSSQHDKASWFLKYIIVHDLQTIQKSYFICQQWFAVEKDDGRVNIFLHN</sequence>
<comment type="caution">
    <text evidence="4">The sequence shown here is derived from an EMBL/GenBank/DDBJ whole genome shotgun (WGS) entry which is preliminary data.</text>
</comment>
<dbReference type="GO" id="GO:0005262">
    <property type="term" value="F:calcium channel activity"/>
    <property type="evidence" value="ECO:0007669"/>
    <property type="project" value="TreeGrafter"/>
</dbReference>